<dbReference type="InterPro" id="IPR047967">
    <property type="entry name" value="PolX_PHP"/>
</dbReference>
<dbReference type="GO" id="GO:0042578">
    <property type="term" value="F:phosphoric ester hydrolase activity"/>
    <property type="evidence" value="ECO:0007669"/>
    <property type="project" value="TreeGrafter"/>
</dbReference>
<dbReference type="Pfam" id="PF02811">
    <property type="entry name" value="PHP"/>
    <property type="match status" value="1"/>
</dbReference>
<dbReference type="Pfam" id="PF14716">
    <property type="entry name" value="HHH_8"/>
    <property type="match status" value="1"/>
</dbReference>
<dbReference type="PANTHER" id="PTHR36928:SF1">
    <property type="entry name" value="PHOSPHATASE YCDX-RELATED"/>
    <property type="match status" value="1"/>
</dbReference>
<dbReference type="RefSeq" id="WP_121008108.1">
    <property type="nucleotide sequence ID" value="NZ_RBXO01000001.1"/>
</dbReference>
<accession>A0A495W5B9</accession>
<dbReference type="InterPro" id="IPR004013">
    <property type="entry name" value="PHP_dom"/>
</dbReference>
<dbReference type="PANTHER" id="PTHR36928">
    <property type="entry name" value="PHOSPHATASE YCDX-RELATED"/>
    <property type="match status" value="1"/>
</dbReference>
<keyword evidence="3" id="KW-1185">Reference proteome</keyword>
<dbReference type="SMART" id="SM00481">
    <property type="entry name" value="POLIIIAc"/>
    <property type="match status" value="1"/>
</dbReference>
<evidence type="ECO:0000259" key="1">
    <source>
        <dbReference type="SMART" id="SM00481"/>
    </source>
</evidence>
<dbReference type="Gene3D" id="1.10.150.110">
    <property type="entry name" value="DNA polymerase beta, N-terminal domain-like"/>
    <property type="match status" value="1"/>
</dbReference>
<dbReference type="PIRSF" id="PIRSF036978">
    <property type="entry name" value="UCP036978_PHPhdr"/>
    <property type="match status" value="1"/>
</dbReference>
<dbReference type="InterPro" id="IPR027421">
    <property type="entry name" value="DNA_pol_lamdba_lyase_dom_sf"/>
</dbReference>
<reference evidence="2 3" key="1">
    <citation type="submission" date="2018-10" db="EMBL/GenBank/DDBJ databases">
        <title>Sequencing the genomes of 1000 actinobacteria strains.</title>
        <authorList>
            <person name="Klenk H.-P."/>
        </authorList>
    </citation>
    <scope>NUCLEOTIDE SEQUENCE [LARGE SCALE GENOMIC DNA]</scope>
    <source>
        <strain evidence="2 3">DSM 43800</strain>
    </source>
</reference>
<protein>
    <submittedName>
        <fullName evidence="2">Putative hydrolase</fullName>
    </submittedName>
</protein>
<dbReference type="EMBL" id="RBXO01000001">
    <property type="protein sequence ID" value="RKT56564.1"/>
    <property type="molecule type" value="Genomic_DNA"/>
</dbReference>
<dbReference type="InterPro" id="IPR010996">
    <property type="entry name" value="HHH_MUS81"/>
</dbReference>
<dbReference type="Gene3D" id="3.20.20.140">
    <property type="entry name" value="Metal-dependent hydrolases"/>
    <property type="match status" value="1"/>
</dbReference>
<dbReference type="InterPro" id="IPR003141">
    <property type="entry name" value="Pol/His_phosphatase_N"/>
</dbReference>
<evidence type="ECO:0000313" key="2">
    <source>
        <dbReference type="EMBL" id="RKT56564.1"/>
    </source>
</evidence>
<dbReference type="SUPFAM" id="SSF47802">
    <property type="entry name" value="DNA polymerase beta, N-terminal domain-like"/>
    <property type="match status" value="1"/>
</dbReference>
<dbReference type="GO" id="GO:0005829">
    <property type="term" value="C:cytosol"/>
    <property type="evidence" value="ECO:0007669"/>
    <property type="project" value="TreeGrafter"/>
</dbReference>
<dbReference type="NCBIfam" id="NF005928">
    <property type="entry name" value="PRK07945.1"/>
    <property type="match status" value="1"/>
</dbReference>
<dbReference type="OrthoDB" id="9808747at2"/>
<dbReference type="Proteomes" id="UP000282084">
    <property type="component" value="Unassembled WGS sequence"/>
</dbReference>
<dbReference type="GO" id="GO:0008270">
    <property type="term" value="F:zinc ion binding"/>
    <property type="evidence" value="ECO:0007669"/>
    <property type="project" value="TreeGrafter"/>
</dbReference>
<gene>
    <name evidence="2" type="ORF">C8E97_5267</name>
</gene>
<evidence type="ECO:0000313" key="3">
    <source>
        <dbReference type="Proteomes" id="UP000282084"/>
    </source>
</evidence>
<dbReference type="InterPro" id="IPR016195">
    <property type="entry name" value="Pol/histidinol_Pase-like"/>
</dbReference>
<name>A0A495W5B9_9PSEU</name>
<dbReference type="CDD" id="cd07436">
    <property type="entry name" value="PHP_PolX"/>
    <property type="match status" value="1"/>
</dbReference>
<proteinExistence type="predicted"/>
<feature type="domain" description="Polymerase/histidinol phosphatase N-terminal" evidence="1">
    <location>
        <begin position="96"/>
        <end position="175"/>
    </location>
</feature>
<sequence>MDPLWALRQVAFQLERAGEPTYRVRAFRRAADVVAALPAGDLARRVRDGTLTDLNGIGKATAGVIVDAVEGREPAYLSRFREPVVGGQAMRALLKGDCHTHSDWSDGGSPIREMAEAARDLGHEWMVLTDHSPRLTVANGLSAERLRRQLDVVAELNTELAPFLVLTGIEVDILLDGSLDQHPDLLARLDVVVASVHSKLRMPKAEMTERLLTAVANPHVDVLGHCTGRLVTGRGRPESEFDAEAVFTACRDNGTAVEINSRPERRDPPGRLLRLAVELGCTFAIDSDAHAPGQLDWLSYGCERAEECGVEPDRVINTRSAAELLAGRA</sequence>
<dbReference type="FunFam" id="3.20.20.140:FF:000047">
    <property type="entry name" value="PHP domain-containing protein"/>
    <property type="match status" value="1"/>
</dbReference>
<comment type="caution">
    <text evidence="2">The sequence shown here is derived from an EMBL/GenBank/DDBJ whole genome shotgun (WGS) entry which is preliminary data.</text>
</comment>
<organism evidence="2 3">
    <name type="scientific">Saccharothrix australiensis</name>
    <dbReference type="NCBI Taxonomy" id="2072"/>
    <lineage>
        <taxon>Bacteria</taxon>
        <taxon>Bacillati</taxon>
        <taxon>Actinomycetota</taxon>
        <taxon>Actinomycetes</taxon>
        <taxon>Pseudonocardiales</taxon>
        <taxon>Pseudonocardiaceae</taxon>
        <taxon>Saccharothrix</taxon>
    </lineage>
</organism>
<dbReference type="InterPro" id="IPR017078">
    <property type="entry name" value="UCP036978_PHPhdr"/>
</dbReference>
<keyword evidence="2" id="KW-0378">Hydrolase</keyword>
<dbReference type="SUPFAM" id="SSF89550">
    <property type="entry name" value="PHP domain-like"/>
    <property type="match status" value="1"/>
</dbReference>
<dbReference type="AlphaFoldDB" id="A0A495W5B9"/>
<dbReference type="InterPro" id="IPR050243">
    <property type="entry name" value="PHP_phosphatase"/>
</dbReference>